<dbReference type="Proteomes" id="UP000183832">
    <property type="component" value="Unassembled WGS sequence"/>
</dbReference>
<organism evidence="2 3">
    <name type="scientific">Clunio marinus</name>
    <dbReference type="NCBI Taxonomy" id="568069"/>
    <lineage>
        <taxon>Eukaryota</taxon>
        <taxon>Metazoa</taxon>
        <taxon>Ecdysozoa</taxon>
        <taxon>Arthropoda</taxon>
        <taxon>Hexapoda</taxon>
        <taxon>Insecta</taxon>
        <taxon>Pterygota</taxon>
        <taxon>Neoptera</taxon>
        <taxon>Endopterygota</taxon>
        <taxon>Diptera</taxon>
        <taxon>Nematocera</taxon>
        <taxon>Chironomoidea</taxon>
        <taxon>Chironomidae</taxon>
        <taxon>Clunio</taxon>
    </lineage>
</organism>
<sequence>MYRKLKQLAFVIFPRSHGLNTSWNEFISKKLSTNNNAAKLVNFETFNAYSVSTAYVCITFFPILNYTLNGKTYKRKIKTLNIGQQHEMIKTMELTFS</sequence>
<dbReference type="AlphaFoldDB" id="A0A1J1J2A8"/>
<proteinExistence type="predicted"/>
<accession>A0A1J1J2A8</accession>
<keyword evidence="1" id="KW-0812">Transmembrane</keyword>
<feature type="transmembrane region" description="Helical" evidence="1">
    <location>
        <begin position="48"/>
        <end position="68"/>
    </location>
</feature>
<evidence type="ECO:0000313" key="3">
    <source>
        <dbReference type="Proteomes" id="UP000183832"/>
    </source>
</evidence>
<keyword evidence="1" id="KW-1133">Transmembrane helix</keyword>
<evidence type="ECO:0000256" key="1">
    <source>
        <dbReference type="SAM" id="Phobius"/>
    </source>
</evidence>
<keyword evidence="1" id="KW-0472">Membrane</keyword>
<name>A0A1J1J2A8_9DIPT</name>
<evidence type="ECO:0000313" key="2">
    <source>
        <dbReference type="EMBL" id="CRL05916.1"/>
    </source>
</evidence>
<dbReference type="EMBL" id="CVRI01000066">
    <property type="protein sequence ID" value="CRL05916.1"/>
    <property type="molecule type" value="Genomic_DNA"/>
</dbReference>
<reference evidence="2 3" key="1">
    <citation type="submission" date="2015-04" db="EMBL/GenBank/DDBJ databases">
        <authorList>
            <person name="Syromyatnikov M.Y."/>
            <person name="Popov V.N."/>
        </authorList>
    </citation>
    <scope>NUCLEOTIDE SEQUENCE [LARGE SCALE GENOMIC DNA]</scope>
</reference>
<gene>
    <name evidence="2" type="ORF">CLUMA_CG019338</name>
</gene>
<protein>
    <submittedName>
        <fullName evidence="2">CLUMA_CG019338, isoform A</fullName>
    </submittedName>
</protein>
<keyword evidence="3" id="KW-1185">Reference proteome</keyword>